<evidence type="ECO:0000313" key="3">
    <source>
        <dbReference type="Proteomes" id="UP000269412"/>
    </source>
</evidence>
<dbReference type="RefSeq" id="WP_121065838.1">
    <property type="nucleotide sequence ID" value="NZ_RBIQ01000008.1"/>
</dbReference>
<feature type="chain" id="PRO_5019805889" evidence="1">
    <location>
        <begin position="20"/>
        <end position="121"/>
    </location>
</feature>
<organism evidence="2 3">
    <name type="scientific">Maribacter vaceletii</name>
    <dbReference type="NCBI Taxonomy" id="1206816"/>
    <lineage>
        <taxon>Bacteria</taxon>
        <taxon>Pseudomonadati</taxon>
        <taxon>Bacteroidota</taxon>
        <taxon>Flavobacteriia</taxon>
        <taxon>Flavobacteriales</taxon>
        <taxon>Flavobacteriaceae</taxon>
        <taxon>Maribacter</taxon>
    </lineage>
</organism>
<protein>
    <submittedName>
        <fullName evidence="2">Uncharacterized protein</fullName>
    </submittedName>
</protein>
<keyword evidence="3" id="KW-1185">Reference proteome</keyword>
<evidence type="ECO:0000256" key="1">
    <source>
        <dbReference type="SAM" id="SignalP"/>
    </source>
</evidence>
<dbReference type="OrthoDB" id="1446823at2"/>
<dbReference type="AlphaFoldDB" id="A0A495E833"/>
<sequence>MRNLVIVLLFISMSPRITANTSSKSNDIKIGTKLEIGHPSTSNYKYLILPRKNFIIKKGGLANYKSLYNLNVVVTAIEKSNGNTIIVTLKHVDNKKFFNRYATIKANYKEAINAKELIFIE</sequence>
<comment type="caution">
    <text evidence="2">The sequence shown here is derived from an EMBL/GenBank/DDBJ whole genome shotgun (WGS) entry which is preliminary data.</text>
</comment>
<proteinExistence type="predicted"/>
<keyword evidence="1" id="KW-0732">Signal</keyword>
<name>A0A495E833_9FLAO</name>
<reference evidence="2 3" key="1">
    <citation type="submission" date="2018-10" db="EMBL/GenBank/DDBJ databases">
        <title>Genomic Encyclopedia of Archaeal and Bacterial Type Strains, Phase II (KMG-II): from individual species to whole genera.</title>
        <authorList>
            <person name="Goeker M."/>
        </authorList>
    </citation>
    <scope>NUCLEOTIDE SEQUENCE [LARGE SCALE GENOMIC DNA]</scope>
    <source>
        <strain evidence="2 3">DSM 25230</strain>
    </source>
</reference>
<gene>
    <name evidence="2" type="ORF">CLV91_1518</name>
</gene>
<feature type="signal peptide" evidence="1">
    <location>
        <begin position="1"/>
        <end position="19"/>
    </location>
</feature>
<dbReference type="EMBL" id="RBIQ01000008">
    <property type="protein sequence ID" value="RKR12811.1"/>
    <property type="molecule type" value="Genomic_DNA"/>
</dbReference>
<dbReference type="Proteomes" id="UP000269412">
    <property type="component" value="Unassembled WGS sequence"/>
</dbReference>
<accession>A0A495E833</accession>
<evidence type="ECO:0000313" key="2">
    <source>
        <dbReference type="EMBL" id="RKR12811.1"/>
    </source>
</evidence>